<dbReference type="PANTHER" id="PTHR36072">
    <property type="entry name" value="OS01G0541600 PROTEIN"/>
    <property type="match status" value="1"/>
</dbReference>
<feature type="region of interest" description="Disordered" evidence="1">
    <location>
        <begin position="147"/>
        <end position="185"/>
    </location>
</feature>
<sequence>MRKRGGQKRESNAGGMSSSGLNTSLSLREEANGRKQSHNPKSILKLKHLQNLAEWATKEASIPSLGAFFGCRFAEFGEALTVHLDPSLFCCKRCETLLQPGINCTVRIEKNRAKRRHQCGKTNPLTQNNVVYTCSFCSHRNLKRGTPKGHMKEIHSSRSNVPCKLKSGNLSPERSDAGEKSNTEKVKVQEVIETSSPATGNIVGYFTDGQVTVTSAAKILDSNRSKRKKAGLKGSIDQSLIGAARADAKDASGTNTSRKRRKSWTTIKEIAKNEELERNQRFRKLPIPFHL</sequence>
<feature type="region of interest" description="Disordered" evidence="1">
    <location>
        <begin position="244"/>
        <end position="264"/>
    </location>
</feature>
<reference evidence="2" key="2">
    <citation type="submission" date="2020-07" db="EMBL/GenBank/DDBJ databases">
        <authorList>
            <person name="Vera ALvarez R."/>
            <person name="Arias-Moreno D.M."/>
            <person name="Jimenez-Jacinto V."/>
            <person name="Jimenez-Bremont J.F."/>
            <person name="Swaminathan K."/>
            <person name="Moose S.P."/>
            <person name="Guerrero-Gonzalez M.L."/>
            <person name="Marino-Ramirez L."/>
            <person name="Landsman D."/>
            <person name="Rodriguez-Kessler M."/>
            <person name="Delgado-Sanchez P."/>
        </authorList>
    </citation>
    <scope>NUCLEOTIDE SEQUENCE</scope>
    <source>
        <tissue evidence="2">Cladode</tissue>
    </source>
</reference>
<dbReference type="InterPro" id="IPR007175">
    <property type="entry name" value="Rpr2/Snm1/Rpp21"/>
</dbReference>
<evidence type="ECO:0000256" key="1">
    <source>
        <dbReference type="SAM" id="MobiDB-lite"/>
    </source>
</evidence>
<proteinExistence type="predicted"/>
<feature type="compositionally biased region" description="Basic and acidic residues" evidence="1">
    <location>
        <begin position="173"/>
        <end position="185"/>
    </location>
</feature>
<dbReference type="Gene3D" id="6.20.50.20">
    <property type="match status" value="1"/>
</dbReference>
<reference evidence="2" key="1">
    <citation type="journal article" date="2013" name="J. Plant Res.">
        <title>Effect of fungi and light on seed germination of three Opuntia species from semiarid lands of central Mexico.</title>
        <authorList>
            <person name="Delgado-Sanchez P."/>
            <person name="Jimenez-Bremont J.F."/>
            <person name="Guerrero-Gonzalez Mde L."/>
            <person name="Flores J."/>
        </authorList>
    </citation>
    <scope>NUCLEOTIDE SEQUENCE</scope>
    <source>
        <tissue evidence="2">Cladode</tissue>
    </source>
</reference>
<feature type="region of interest" description="Disordered" evidence="1">
    <location>
        <begin position="1"/>
        <end position="22"/>
    </location>
</feature>
<evidence type="ECO:0000313" key="2">
    <source>
        <dbReference type="EMBL" id="MBA4614394.1"/>
    </source>
</evidence>
<dbReference type="PANTHER" id="PTHR36072:SF2">
    <property type="entry name" value="OS01G0531000 PROTEIN"/>
    <property type="match status" value="1"/>
</dbReference>
<dbReference type="EMBL" id="GISG01002192">
    <property type="protein sequence ID" value="MBA4614393.1"/>
    <property type="molecule type" value="Transcribed_RNA"/>
</dbReference>
<dbReference type="Pfam" id="PF04032">
    <property type="entry name" value="Rpr2"/>
    <property type="match status" value="1"/>
</dbReference>
<organism evidence="2">
    <name type="scientific">Opuntia streptacantha</name>
    <name type="common">Prickly pear cactus</name>
    <name type="synonym">Opuntia cardona</name>
    <dbReference type="NCBI Taxonomy" id="393608"/>
    <lineage>
        <taxon>Eukaryota</taxon>
        <taxon>Viridiplantae</taxon>
        <taxon>Streptophyta</taxon>
        <taxon>Embryophyta</taxon>
        <taxon>Tracheophyta</taxon>
        <taxon>Spermatophyta</taxon>
        <taxon>Magnoliopsida</taxon>
        <taxon>eudicotyledons</taxon>
        <taxon>Gunneridae</taxon>
        <taxon>Pentapetalae</taxon>
        <taxon>Caryophyllales</taxon>
        <taxon>Cactineae</taxon>
        <taxon>Cactaceae</taxon>
        <taxon>Opuntioideae</taxon>
        <taxon>Opuntia</taxon>
    </lineage>
</organism>
<dbReference type="GO" id="GO:0006396">
    <property type="term" value="P:RNA processing"/>
    <property type="evidence" value="ECO:0007669"/>
    <property type="project" value="InterPro"/>
</dbReference>
<name>A0A7C8YBM3_OPUST</name>
<dbReference type="AlphaFoldDB" id="A0A7C8YBM3"/>
<accession>A0A7C8YBM3</accession>
<dbReference type="EMBL" id="GISG01002193">
    <property type="protein sequence ID" value="MBA4614394.1"/>
    <property type="molecule type" value="Transcribed_RNA"/>
</dbReference>
<protein>
    <submittedName>
        <fullName evidence="2">Uncharacterized protein</fullName>
    </submittedName>
</protein>